<dbReference type="AlphaFoldDB" id="A0A2N8L170"/>
<keyword evidence="7" id="KW-0472">Membrane</keyword>
<evidence type="ECO:0000256" key="7">
    <source>
        <dbReference type="SAM" id="Phobius"/>
    </source>
</evidence>
<dbReference type="SMART" id="SM00388">
    <property type="entry name" value="HisKA"/>
    <property type="match status" value="1"/>
</dbReference>
<dbReference type="InterPro" id="IPR036890">
    <property type="entry name" value="HATPase_C_sf"/>
</dbReference>
<dbReference type="GO" id="GO:0005886">
    <property type="term" value="C:plasma membrane"/>
    <property type="evidence" value="ECO:0007669"/>
    <property type="project" value="TreeGrafter"/>
</dbReference>
<dbReference type="SUPFAM" id="SSF52172">
    <property type="entry name" value="CheY-like"/>
    <property type="match status" value="1"/>
</dbReference>
<dbReference type="Pfam" id="PF00512">
    <property type="entry name" value="HisKA"/>
    <property type="match status" value="1"/>
</dbReference>
<organism evidence="10 11">
    <name type="scientific">Kinneretia aquatilis</name>
    <dbReference type="NCBI Taxonomy" id="2070761"/>
    <lineage>
        <taxon>Bacteria</taxon>
        <taxon>Pseudomonadati</taxon>
        <taxon>Pseudomonadota</taxon>
        <taxon>Betaproteobacteria</taxon>
        <taxon>Burkholderiales</taxon>
        <taxon>Sphaerotilaceae</taxon>
        <taxon>Roseateles</taxon>
    </lineage>
</organism>
<feature type="transmembrane region" description="Helical" evidence="7">
    <location>
        <begin position="164"/>
        <end position="182"/>
    </location>
</feature>
<feature type="transmembrane region" description="Helical" evidence="7">
    <location>
        <begin position="49"/>
        <end position="68"/>
    </location>
</feature>
<dbReference type="InterPro" id="IPR005467">
    <property type="entry name" value="His_kinase_dom"/>
</dbReference>
<dbReference type="EMBL" id="POSP01000003">
    <property type="protein sequence ID" value="PND39422.1"/>
    <property type="molecule type" value="Genomic_DNA"/>
</dbReference>
<dbReference type="InterPro" id="IPR011006">
    <property type="entry name" value="CheY-like_superfamily"/>
</dbReference>
<dbReference type="InterPro" id="IPR036097">
    <property type="entry name" value="HisK_dim/P_sf"/>
</dbReference>
<proteinExistence type="predicted"/>
<dbReference type="Proteomes" id="UP000235916">
    <property type="component" value="Unassembled WGS sequence"/>
</dbReference>
<dbReference type="GO" id="GO:0000155">
    <property type="term" value="F:phosphorelay sensor kinase activity"/>
    <property type="evidence" value="ECO:0007669"/>
    <property type="project" value="InterPro"/>
</dbReference>
<dbReference type="OrthoDB" id="6114847at2"/>
<dbReference type="CDD" id="cd00156">
    <property type="entry name" value="REC"/>
    <property type="match status" value="1"/>
</dbReference>
<keyword evidence="7" id="KW-0812">Transmembrane</keyword>
<evidence type="ECO:0000256" key="3">
    <source>
        <dbReference type="ARBA" id="ARBA00022553"/>
    </source>
</evidence>
<evidence type="ECO:0000256" key="1">
    <source>
        <dbReference type="ARBA" id="ARBA00000085"/>
    </source>
</evidence>
<keyword evidence="7" id="KW-1133">Transmembrane helix</keyword>
<feature type="transmembrane region" description="Helical" evidence="7">
    <location>
        <begin position="89"/>
        <end position="108"/>
    </location>
</feature>
<dbReference type="PANTHER" id="PTHR43047">
    <property type="entry name" value="TWO-COMPONENT HISTIDINE PROTEIN KINASE"/>
    <property type="match status" value="1"/>
</dbReference>
<dbReference type="SUPFAM" id="SSF55874">
    <property type="entry name" value="ATPase domain of HSP90 chaperone/DNA topoisomerase II/histidine kinase"/>
    <property type="match status" value="1"/>
</dbReference>
<evidence type="ECO:0000313" key="10">
    <source>
        <dbReference type="EMBL" id="PND39422.1"/>
    </source>
</evidence>
<dbReference type="PRINTS" id="PR00344">
    <property type="entry name" value="BCTRLSENSOR"/>
</dbReference>
<feature type="domain" description="Response regulatory" evidence="9">
    <location>
        <begin position="477"/>
        <end position="591"/>
    </location>
</feature>
<dbReference type="PANTHER" id="PTHR43047:SF9">
    <property type="entry name" value="HISTIDINE KINASE"/>
    <property type="match status" value="1"/>
</dbReference>
<feature type="modified residue" description="4-aspartylphosphate" evidence="6">
    <location>
        <position position="526"/>
    </location>
</feature>
<dbReference type="RefSeq" id="WP_102769339.1">
    <property type="nucleotide sequence ID" value="NZ_POSP01000003.1"/>
</dbReference>
<comment type="caution">
    <text evidence="10">The sequence shown here is derived from an EMBL/GenBank/DDBJ whole genome shotgun (WGS) entry which is preliminary data.</text>
</comment>
<dbReference type="GO" id="GO:0009927">
    <property type="term" value="F:histidine phosphotransfer kinase activity"/>
    <property type="evidence" value="ECO:0007669"/>
    <property type="project" value="TreeGrafter"/>
</dbReference>
<evidence type="ECO:0000256" key="4">
    <source>
        <dbReference type="ARBA" id="ARBA00022679"/>
    </source>
</evidence>
<dbReference type="InterPro" id="IPR001789">
    <property type="entry name" value="Sig_transdc_resp-reg_receiver"/>
</dbReference>
<feature type="domain" description="Histidine kinase" evidence="8">
    <location>
        <begin position="229"/>
        <end position="453"/>
    </location>
</feature>
<dbReference type="Pfam" id="PF02518">
    <property type="entry name" value="HATPase_c"/>
    <property type="match status" value="1"/>
</dbReference>
<dbReference type="EC" id="2.7.13.3" evidence="2"/>
<dbReference type="CDD" id="cd00082">
    <property type="entry name" value="HisKA"/>
    <property type="match status" value="1"/>
</dbReference>
<feature type="transmembrane region" description="Helical" evidence="7">
    <location>
        <begin position="120"/>
        <end position="143"/>
    </location>
</feature>
<keyword evidence="4" id="KW-0808">Transferase</keyword>
<dbReference type="InterPro" id="IPR003594">
    <property type="entry name" value="HATPase_dom"/>
</dbReference>
<evidence type="ECO:0000256" key="6">
    <source>
        <dbReference type="PROSITE-ProRule" id="PRU00169"/>
    </source>
</evidence>
<name>A0A2N8L170_9BURK</name>
<evidence type="ECO:0000259" key="8">
    <source>
        <dbReference type="PROSITE" id="PS50109"/>
    </source>
</evidence>
<dbReference type="Gene3D" id="3.40.50.2300">
    <property type="match status" value="1"/>
</dbReference>
<dbReference type="SUPFAM" id="SSF47384">
    <property type="entry name" value="Homodimeric domain of signal transducing histidine kinase"/>
    <property type="match status" value="1"/>
</dbReference>
<dbReference type="SMART" id="SM00448">
    <property type="entry name" value="REC"/>
    <property type="match status" value="1"/>
</dbReference>
<feature type="transmembrane region" description="Helical" evidence="7">
    <location>
        <begin position="27"/>
        <end position="43"/>
    </location>
</feature>
<dbReference type="Gene3D" id="3.30.565.10">
    <property type="entry name" value="Histidine kinase-like ATPase, C-terminal domain"/>
    <property type="match status" value="1"/>
</dbReference>
<dbReference type="Gene3D" id="1.10.287.130">
    <property type="match status" value="1"/>
</dbReference>
<evidence type="ECO:0000256" key="2">
    <source>
        <dbReference type="ARBA" id="ARBA00012438"/>
    </source>
</evidence>
<comment type="catalytic activity">
    <reaction evidence="1">
        <text>ATP + protein L-histidine = ADP + protein N-phospho-L-histidine.</text>
        <dbReference type="EC" id="2.7.13.3"/>
    </reaction>
</comment>
<dbReference type="Pfam" id="PF00072">
    <property type="entry name" value="Response_reg"/>
    <property type="match status" value="1"/>
</dbReference>
<dbReference type="PROSITE" id="PS50109">
    <property type="entry name" value="HIS_KIN"/>
    <property type="match status" value="1"/>
</dbReference>
<evidence type="ECO:0000259" key="9">
    <source>
        <dbReference type="PROSITE" id="PS50110"/>
    </source>
</evidence>
<keyword evidence="5" id="KW-0418">Kinase</keyword>
<dbReference type="InterPro" id="IPR003661">
    <property type="entry name" value="HisK_dim/P_dom"/>
</dbReference>
<dbReference type="PROSITE" id="PS50110">
    <property type="entry name" value="RESPONSE_REGULATORY"/>
    <property type="match status" value="1"/>
</dbReference>
<reference evidence="10 11" key="1">
    <citation type="submission" date="2018-01" db="EMBL/GenBank/DDBJ databases">
        <title>Draft genome sequence of Paucibacter aquatile CR182 isolated from freshwater of the Nakdong River.</title>
        <authorList>
            <person name="Choi A."/>
            <person name="Chung E.J."/>
        </authorList>
    </citation>
    <scope>NUCLEOTIDE SEQUENCE [LARGE SCALE GENOMIC DNA]</scope>
    <source>
        <strain evidence="10 11">CR182</strain>
    </source>
</reference>
<protein>
    <recommendedName>
        <fullName evidence="2">histidine kinase</fullName>
        <ecNumber evidence="2">2.7.13.3</ecNumber>
    </recommendedName>
</protein>
<sequence>MTRAISAEQASVDEELLRLLAQQGRRMPYPVGFSAAVIAIMAWQGTQHWLAMLWLALVVGVLALRWWGLGKLAVWRHLSLRRRLRAATGLSLLNGLVFSASLMFVPYFDDYQRMVQTMLLLGLCAGSVATTAGSAPVLLSFLLPVSLSNSLAWLGWHAGGRESTWLEVALGALILGFAWILASLGRDAYRVFVESVLIRQQQTQTNQQLRLALQKAEQAMEAKTRFLASASHDLRQPMHTLSLLGSALVRRPLDPESAEIGRHMNLALQSLASQMDGLLDISKLDAQVVPVANQVFCLSSWLRRICLEMQATAQGKGLSLMFECPDSVFVESDPLLLERVMRNLIDNAIKYTERGGVRVVVSPEFGDDDEDGDDEPMWTIRVIDTGRGIAPAEQARIFEEFYQIGNAERDRAKGLGLGLSIVSRMVDLLDLPLQLQSELGQGSTFSLSIAGAPASAAPVGDGAAASAAAQPRLPRLHVLVLDDEAPVREAMRALLSSHGCEVTTTGSTREALLKCMMRRPDIVLTDFRLRDGDDGISALHTLRNALPGLPAVLITGDTAPERLREAHAAGLVLLHKPVLEEQLIAAIHQALVEAGGISPISRVLAGTA</sequence>
<keyword evidence="11" id="KW-1185">Reference proteome</keyword>
<dbReference type="SMART" id="SM00387">
    <property type="entry name" value="HATPase_c"/>
    <property type="match status" value="1"/>
</dbReference>
<keyword evidence="3 6" id="KW-0597">Phosphoprotein</keyword>
<gene>
    <name evidence="10" type="ORF">C1O66_19045</name>
</gene>
<dbReference type="InterPro" id="IPR004358">
    <property type="entry name" value="Sig_transdc_His_kin-like_C"/>
</dbReference>
<evidence type="ECO:0000313" key="11">
    <source>
        <dbReference type="Proteomes" id="UP000235916"/>
    </source>
</evidence>
<evidence type="ECO:0000256" key="5">
    <source>
        <dbReference type="ARBA" id="ARBA00022777"/>
    </source>
</evidence>
<accession>A0A2N8L170</accession>